<evidence type="ECO:0000313" key="7">
    <source>
        <dbReference type="Proteomes" id="UP001597389"/>
    </source>
</evidence>
<dbReference type="InterPro" id="IPR001898">
    <property type="entry name" value="SLC13A/DASS"/>
</dbReference>
<keyword evidence="7" id="KW-1185">Reference proteome</keyword>
<feature type="transmembrane region" description="Helical" evidence="5">
    <location>
        <begin position="459"/>
        <end position="480"/>
    </location>
</feature>
<evidence type="ECO:0000256" key="4">
    <source>
        <dbReference type="ARBA" id="ARBA00023136"/>
    </source>
</evidence>
<feature type="transmembrane region" description="Helical" evidence="5">
    <location>
        <begin position="290"/>
        <end position="308"/>
    </location>
</feature>
<feature type="transmembrane region" description="Helical" evidence="5">
    <location>
        <begin position="314"/>
        <end position="333"/>
    </location>
</feature>
<protein>
    <submittedName>
        <fullName evidence="6">SLC13 family permease</fullName>
    </submittedName>
</protein>
<keyword evidence="2 5" id="KW-0812">Transmembrane</keyword>
<dbReference type="PANTHER" id="PTHR10283:SF92">
    <property type="entry name" value="LOW-AFFINITY PHOSPHATE TRANSPORTER PHO91"/>
    <property type="match status" value="1"/>
</dbReference>
<dbReference type="Pfam" id="PF00939">
    <property type="entry name" value="Na_sulph_symp"/>
    <property type="match status" value="1"/>
</dbReference>
<gene>
    <name evidence="6" type="ORF">ACFSW8_08820</name>
</gene>
<evidence type="ECO:0000313" key="6">
    <source>
        <dbReference type="EMBL" id="MFD2158998.1"/>
    </source>
</evidence>
<comment type="caution">
    <text evidence="6">The sequence shown here is derived from an EMBL/GenBank/DDBJ whole genome shotgun (WGS) entry which is preliminary data.</text>
</comment>
<feature type="transmembrane region" description="Helical" evidence="5">
    <location>
        <begin position="114"/>
        <end position="133"/>
    </location>
</feature>
<accession>A0ABW4ZAH7</accession>
<name>A0ABW4ZAH7_9BACT</name>
<feature type="transmembrane region" description="Helical" evidence="5">
    <location>
        <begin position="345"/>
        <end position="361"/>
    </location>
</feature>
<proteinExistence type="predicted"/>
<feature type="transmembrane region" description="Helical" evidence="5">
    <location>
        <begin position="200"/>
        <end position="218"/>
    </location>
</feature>
<dbReference type="Proteomes" id="UP001597389">
    <property type="component" value="Unassembled WGS sequence"/>
</dbReference>
<feature type="transmembrane region" description="Helical" evidence="5">
    <location>
        <begin position="59"/>
        <end position="84"/>
    </location>
</feature>
<feature type="transmembrane region" description="Helical" evidence="5">
    <location>
        <begin position="238"/>
        <end position="260"/>
    </location>
</feature>
<feature type="transmembrane region" description="Helical" evidence="5">
    <location>
        <begin position="177"/>
        <end position="193"/>
    </location>
</feature>
<dbReference type="NCBIfam" id="TIGR00785">
    <property type="entry name" value="dass"/>
    <property type="match status" value="1"/>
</dbReference>
<evidence type="ECO:0000256" key="2">
    <source>
        <dbReference type="ARBA" id="ARBA00022692"/>
    </source>
</evidence>
<dbReference type="EMBL" id="JBHUJB010000035">
    <property type="protein sequence ID" value="MFD2158998.1"/>
    <property type="molecule type" value="Genomic_DNA"/>
</dbReference>
<evidence type="ECO:0000256" key="1">
    <source>
        <dbReference type="ARBA" id="ARBA00004141"/>
    </source>
</evidence>
<feature type="transmembrane region" description="Helical" evidence="5">
    <location>
        <begin position="154"/>
        <end position="171"/>
    </location>
</feature>
<sequence length="482" mass="51386">MQSDTRAQALRILGEVDHPLIRTVVKVVGCSVAAFFVAHWTQGDSAGVESLSEAGRSTLWILVFAALMWVTEALPAYAVGLLVMGLEILILGRPGGVFAEDGDYKAWEQFVQPWSNPLMWLFIGGFVLAAAASKTQLDQVIARRVLRFFGHEPKAVLAGCMMVTFVFSMFMSNTATAAMMIAVVAPVALSLNAEDPFMKALYLGIPISANIGGMGTIIGSPPNAIAAGLMPTGSQVDFLQWMTYGLPPAILLAVVGWMYLVKRYPCETGSIRLLPSEELSGAEGGKYNNLHRFAVASVFVITIGLWMTESLHKIPNAVVSFIPIVSFAVFGVLKSEDIRNLQWDVLLLLCGGLSLGVAVRVSGLADWVASLLPTGLPIWAIVLVMAYLAVVQSNLMSNTATAAILLPIGIGFVPEVPLALAVPVALTCSCAMMLPISTPPNAVAFASNKVGTKDFVKSGALFTLLGPAIVYLWMVVALWLGL</sequence>
<evidence type="ECO:0000256" key="5">
    <source>
        <dbReference type="SAM" id="Phobius"/>
    </source>
</evidence>
<keyword evidence="3 5" id="KW-1133">Transmembrane helix</keyword>
<evidence type="ECO:0000256" key="3">
    <source>
        <dbReference type="ARBA" id="ARBA00022989"/>
    </source>
</evidence>
<keyword evidence="4 5" id="KW-0472">Membrane</keyword>
<dbReference type="RefSeq" id="WP_377087333.1">
    <property type="nucleotide sequence ID" value="NZ_JBHSJL010000014.1"/>
</dbReference>
<feature type="transmembrane region" description="Helical" evidence="5">
    <location>
        <begin position="367"/>
        <end position="388"/>
    </location>
</feature>
<dbReference type="CDD" id="cd01115">
    <property type="entry name" value="SLC13_permease"/>
    <property type="match status" value="1"/>
</dbReference>
<reference evidence="7" key="1">
    <citation type="journal article" date="2019" name="Int. J. Syst. Evol. Microbiol.">
        <title>The Global Catalogue of Microorganisms (GCM) 10K type strain sequencing project: providing services to taxonomists for standard genome sequencing and annotation.</title>
        <authorList>
            <consortium name="The Broad Institute Genomics Platform"/>
            <consortium name="The Broad Institute Genome Sequencing Center for Infectious Disease"/>
            <person name="Wu L."/>
            <person name="Ma J."/>
        </authorList>
    </citation>
    <scope>NUCLEOTIDE SEQUENCE [LARGE SCALE GENOMIC DNA]</scope>
    <source>
        <strain evidence="7">CCUG 57942</strain>
    </source>
</reference>
<dbReference type="PANTHER" id="PTHR10283">
    <property type="entry name" value="SOLUTE CARRIER FAMILY 13 MEMBER"/>
    <property type="match status" value="1"/>
</dbReference>
<comment type="subcellular location">
    <subcellularLocation>
        <location evidence="1">Membrane</location>
        <topology evidence="1">Multi-pass membrane protein</topology>
    </subcellularLocation>
</comment>
<organism evidence="6 7">
    <name type="scientific">Rubritalea tangerina</name>
    <dbReference type="NCBI Taxonomy" id="430798"/>
    <lineage>
        <taxon>Bacteria</taxon>
        <taxon>Pseudomonadati</taxon>
        <taxon>Verrucomicrobiota</taxon>
        <taxon>Verrucomicrobiia</taxon>
        <taxon>Verrucomicrobiales</taxon>
        <taxon>Rubritaleaceae</taxon>
        <taxon>Rubritalea</taxon>
    </lineage>
</organism>